<feature type="transmembrane region" description="Helical" evidence="2">
    <location>
        <begin position="88"/>
        <end position="106"/>
    </location>
</feature>
<reference evidence="3" key="1">
    <citation type="submission" date="2021-07" db="EMBL/GenBank/DDBJ databases">
        <authorList>
            <person name="Branca A.L. A."/>
        </authorList>
    </citation>
    <scope>NUCLEOTIDE SEQUENCE</scope>
</reference>
<feature type="transmembrane region" description="Helical" evidence="2">
    <location>
        <begin position="41"/>
        <end position="68"/>
    </location>
</feature>
<name>A0A9W4ICT8_9EURO</name>
<keyword evidence="2" id="KW-0472">Membrane</keyword>
<gene>
    <name evidence="3" type="ORF">PSALAMII_LOCUS929</name>
</gene>
<dbReference type="AlphaFoldDB" id="A0A9W4ICT8"/>
<dbReference type="EMBL" id="CAJVPD010000033">
    <property type="protein sequence ID" value="CAG8260133.1"/>
    <property type="molecule type" value="Genomic_DNA"/>
</dbReference>
<evidence type="ECO:0000313" key="4">
    <source>
        <dbReference type="Proteomes" id="UP001152592"/>
    </source>
</evidence>
<dbReference type="OrthoDB" id="10263753at2759"/>
<accession>A0A9W4ICT8</accession>
<proteinExistence type="predicted"/>
<comment type="caution">
    <text evidence="3">The sequence shown here is derived from an EMBL/GenBank/DDBJ whole genome shotgun (WGS) entry which is preliminary data.</text>
</comment>
<sequence>MVASGKPGHQHEVLQISPVNPRQSHCHNSTRKQQKMPSQPLGLRGLNASSIVFGAQACFLLGNAVYTISYPAAAASLPGSPMSGIPEHMVQAMGITSLSTGTFFAIATYQRNLPVMLASLPGRLFAAVIFHRNGGGWSQVAIFETAMAAVMGAALLWDYYL</sequence>
<protein>
    <submittedName>
        <fullName evidence="3">Uncharacterized protein</fullName>
    </submittedName>
</protein>
<evidence type="ECO:0000256" key="2">
    <source>
        <dbReference type="SAM" id="Phobius"/>
    </source>
</evidence>
<feature type="region of interest" description="Disordered" evidence="1">
    <location>
        <begin position="1"/>
        <end position="40"/>
    </location>
</feature>
<dbReference type="Proteomes" id="UP001152592">
    <property type="component" value="Unassembled WGS sequence"/>
</dbReference>
<feature type="transmembrane region" description="Helical" evidence="2">
    <location>
        <begin position="137"/>
        <end position="157"/>
    </location>
</feature>
<keyword evidence="2" id="KW-0812">Transmembrane</keyword>
<keyword evidence="2" id="KW-1133">Transmembrane helix</keyword>
<organism evidence="3 4">
    <name type="scientific">Penicillium salamii</name>
    <dbReference type="NCBI Taxonomy" id="1612424"/>
    <lineage>
        <taxon>Eukaryota</taxon>
        <taxon>Fungi</taxon>
        <taxon>Dikarya</taxon>
        <taxon>Ascomycota</taxon>
        <taxon>Pezizomycotina</taxon>
        <taxon>Eurotiomycetes</taxon>
        <taxon>Eurotiomycetidae</taxon>
        <taxon>Eurotiales</taxon>
        <taxon>Aspergillaceae</taxon>
        <taxon>Penicillium</taxon>
    </lineage>
</organism>
<feature type="compositionally biased region" description="Basic residues" evidence="1">
    <location>
        <begin position="24"/>
        <end position="34"/>
    </location>
</feature>
<evidence type="ECO:0000313" key="3">
    <source>
        <dbReference type="EMBL" id="CAG8260133.1"/>
    </source>
</evidence>
<evidence type="ECO:0000256" key="1">
    <source>
        <dbReference type="SAM" id="MobiDB-lite"/>
    </source>
</evidence>